<feature type="signal peptide" evidence="2">
    <location>
        <begin position="1"/>
        <end position="23"/>
    </location>
</feature>
<organism evidence="3 4">
    <name type="scientific">Rhizobium soli</name>
    <dbReference type="NCBI Taxonomy" id="424798"/>
    <lineage>
        <taxon>Bacteria</taxon>
        <taxon>Pseudomonadati</taxon>
        <taxon>Pseudomonadota</taxon>
        <taxon>Alphaproteobacteria</taxon>
        <taxon>Hyphomicrobiales</taxon>
        <taxon>Rhizobiaceae</taxon>
        <taxon>Rhizobium/Agrobacterium group</taxon>
        <taxon>Rhizobium</taxon>
    </lineage>
</organism>
<feature type="transmembrane region" description="Helical" evidence="1">
    <location>
        <begin position="137"/>
        <end position="158"/>
    </location>
</feature>
<keyword evidence="2" id="KW-0732">Signal</keyword>
<evidence type="ECO:0000256" key="2">
    <source>
        <dbReference type="SAM" id="SignalP"/>
    </source>
</evidence>
<comment type="caution">
    <text evidence="3">The sequence shown here is derived from an EMBL/GenBank/DDBJ whole genome shotgun (WGS) entry which is preliminary data.</text>
</comment>
<keyword evidence="1" id="KW-1133">Transmembrane helix</keyword>
<keyword evidence="4" id="KW-1185">Reference proteome</keyword>
<evidence type="ECO:0000313" key="3">
    <source>
        <dbReference type="EMBL" id="MBB6508702.1"/>
    </source>
</evidence>
<proteinExistence type="predicted"/>
<protein>
    <recommendedName>
        <fullName evidence="5">DUF2937 family protein</fullName>
    </recommendedName>
</protein>
<dbReference type="InterPro" id="IPR022584">
    <property type="entry name" value="DUF2937"/>
</dbReference>
<dbReference type="AlphaFoldDB" id="A0A7X0JL52"/>
<evidence type="ECO:0008006" key="5">
    <source>
        <dbReference type="Google" id="ProtNLM"/>
    </source>
</evidence>
<keyword evidence="1" id="KW-0812">Transmembrane</keyword>
<feature type="chain" id="PRO_5030551654" description="DUF2937 family protein" evidence="2">
    <location>
        <begin position="24"/>
        <end position="178"/>
    </location>
</feature>
<dbReference type="EMBL" id="JACHBU010000003">
    <property type="protein sequence ID" value="MBB6508702.1"/>
    <property type="molecule type" value="Genomic_DNA"/>
</dbReference>
<dbReference type="Proteomes" id="UP000585437">
    <property type="component" value="Unassembled WGS sequence"/>
</dbReference>
<name>A0A7X0JL52_9HYPH</name>
<accession>A0A7X0JL52</accession>
<gene>
    <name evidence="3" type="ORF">F4695_002051</name>
</gene>
<reference evidence="3 4" key="1">
    <citation type="submission" date="2020-08" db="EMBL/GenBank/DDBJ databases">
        <title>The Agave Microbiome: Exploring the role of microbial communities in plant adaptations to desert environments.</title>
        <authorList>
            <person name="Partida-Martinez L.P."/>
        </authorList>
    </citation>
    <scope>NUCLEOTIDE SEQUENCE [LARGE SCALE GENOMIC DNA]</scope>
    <source>
        <strain evidence="3 4">AS3.12</strain>
    </source>
</reference>
<dbReference type="RefSeq" id="WP_184654576.1">
    <property type="nucleotide sequence ID" value="NZ_JACHBU010000003.1"/>
</dbReference>
<evidence type="ECO:0000256" key="1">
    <source>
        <dbReference type="SAM" id="Phobius"/>
    </source>
</evidence>
<keyword evidence="1" id="KW-0472">Membrane</keyword>
<sequence>MLMFGRMLTMAAAILGGLFFSQAPEFAQQYRQRIGGALDELKVMITQFDTQANHHGLGRQEALNVYSSSPETFLRDQGDTMRGIFQRYETLLTQQDELIKASLPIKPFVVMRNADPMTFTNTWRDYAPAVPIDAAGLTWAGGGFFAGWVAAGILGFVLKGATRPLRTNRARKQATPQV</sequence>
<dbReference type="Pfam" id="PF11157">
    <property type="entry name" value="DUF2937"/>
    <property type="match status" value="1"/>
</dbReference>
<evidence type="ECO:0000313" key="4">
    <source>
        <dbReference type="Proteomes" id="UP000585437"/>
    </source>
</evidence>